<evidence type="ECO:0000259" key="5">
    <source>
        <dbReference type="SMART" id="SM00478"/>
    </source>
</evidence>
<dbReference type="EMBL" id="FQZI01000001">
    <property type="protein sequence ID" value="SHI50407.1"/>
    <property type="molecule type" value="Genomic_DNA"/>
</dbReference>
<dbReference type="SUPFAM" id="SSF48150">
    <property type="entry name" value="DNA-glycosylase"/>
    <property type="match status" value="1"/>
</dbReference>
<dbReference type="InterPro" id="IPR051912">
    <property type="entry name" value="Alkylbase_DNA_Glycosylase/TA"/>
</dbReference>
<organism evidence="6 7">
    <name type="scientific">Flavobacterium terrae</name>
    <dbReference type="NCBI Taxonomy" id="415425"/>
    <lineage>
        <taxon>Bacteria</taxon>
        <taxon>Pseudomonadati</taxon>
        <taxon>Bacteroidota</taxon>
        <taxon>Flavobacteriia</taxon>
        <taxon>Flavobacteriales</taxon>
        <taxon>Flavobacteriaceae</taxon>
        <taxon>Flavobacterium</taxon>
    </lineage>
</organism>
<name>A0A1M6BP16_9FLAO</name>
<dbReference type="AlphaFoldDB" id="A0A1M6BP16"/>
<dbReference type="PANTHER" id="PTHR43003">
    <property type="entry name" value="DNA-3-METHYLADENINE GLYCOSYLASE"/>
    <property type="match status" value="1"/>
</dbReference>
<keyword evidence="3" id="KW-0227">DNA damage</keyword>
<dbReference type="GO" id="GO:0032993">
    <property type="term" value="C:protein-DNA complex"/>
    <property type="evidence" value="ECO:0007669"/>
    <property type="project" value="TreeGrafter"/>
</dbReference>
<evidence type="ECO:0000256" key="1">
    <source>
        <dbReference type="ARBA" id="ARBA00000086"/>
    </source>
</evidence>
<evidence type="ECO:0000313" key="7">
    <source>
        <dbReference type="Proteomes" id="UP000184488"/>
    </source>
</evidence>
<dbReference type="GO" id="GO:0006285">
    <property type="term" value="P:base-excision repair, AP site formation"/>
    <property type="evidence" value="ECO:0007669"/>
    <property type="project" value="TreeGrafter"/>
</dbReference>
<accession>A0A1M6BP16</accession>
<evidence type="ECO:0000256" key="3">
    <source>
        <dbReference type="ARBA" id="ARBA00022763"/>
    </source>
</evidence>
<dbReference type="GO" id="GO:0032131">
    <property type="term" value="F:alkylated DNA binding"/>
    <property type="evidence" value="ECO:0007669"/>
    <property type="project" value="TreeGrafter"/>
</dbReference>
<dbReference type="STRING" id="415425.SAMN05444363_0865"/>
<sequence>MKEAIQYLIKKDKIFGQIIDQYGLPEIIPSRPEGFETLVLLILEQQVSIDSAKATFLRMRNSVGEIIPENLISISEEEFRSFGVSRQKAKYINHLADAILTNKIDLSTLSLISADEVREKLIQLKGIGNWTINVYLMFSLKKEDVLPIGDVAIVNTMKELLGLQEKEDMVIYAQNWAPHRTLASFLLWHHYLQKRGRKITYQY</sequence>
<dbReference type="InterPro" id="IPR011257">
    <property type="entry name" value="DNA_glycosylase"/>
</dbReference>
<dbReference type="Pfam" id="PF00730">
    <property type="entry name" value="HhH-GPD"/>
    <property type="match status" value="1"/>
</dbReference>
<evidence type="ECO:0000256" key="2">
    <source>
        <dbReference type="ARBA" id="ARBA00012000"/>
    </source>
</evidence>
<reference evidence="7" key="1">
    <citation type="submission" date="2016-11" db="EMBL/GenBank/DDBJ databases">
        <authorList>
            <person name="Varghese N."/>
            <person name="Submissions S."/>
        </authorList>
    </citation>
    <scope>NUCLEOTIDE SEQUENCE [LARGE SCALE GENOMIC DNA]</scope>
    <source>
        <strain evidence="7">DSM 18829</strain>
    </source>
</reference>
<dbReference type="RefSeq" id="WP_073308872.1">
    <property type="nucleotide sequence ID" value="NZ_FQZI01000001.1"/>
</dbReference>
<comment type="catalytic activity">
    <reaction evidence="1">
        <text>Hydrolysis of alkylated DNA, releasing 3-methyladenine, 3-methylguanine, 7-methylguanine and 7-methyladenine.</text>
        <dbReference type="EC" id="3.2.2.21"/>
    </reaction>
</comment>
<dbReference type="GO" id="GO:0008725">
    <property type="term" value="F:DNA-3-methyladenine glycosylase activity"/>
    <property type="evidence" value="ECO:0007669"/>
    <property type="project" value="TreeGrafter"/>
</dbReference>
<protein>
    <recommendedName>
        <fullName evidence="2">DNA-3-methyladenine glycosylase II</fullName>
        <ecNumber evidence="2">3.2.2.21</ecNumber>
    </recommendedName>
</protein>
<dbReference type="GO" id="GO:0005737">
    <property type="term" value="C:cytoplasm"/>
    <property type="evidence" value="ECO:0007669"/>
    <property type="project" value="TreeGrafter"/>
</dbReference>
<dbReference type="EC" id="3.2.2.21" evidence="2"/>
<dbReference type="Gene3D" id="1.10.1670.40">
    <property type="match status" value="1"/>
</dbReference>
<dbReference type="Proteomes" id="UP000184488">
    <property type="component" value="Unassembled WGS sequence"/>
</dbReference>
<dbReference type="InterPro" id="IPR003265">
    <property type="entry name" value="HhH-GPD_domain"/>
</dbReference>
<gene>
    <name evidence="6" type="ORF">SAMN05444363_0865</name>
</gene>
<dbReference type="SMART" id="SM00478">
    <property type="entry name" value="ENDO3c"/>
    <property type="match status" value="1"/>
</dbReference>
<dbReference type="CDD" id="cd00056">
    <property type="entry name" value="ENDO3c"/>
    <property type="match status" value="1"/>
</dbReference>
<dbReference type="OrthoDB" id="9785929at2"/>
<dbReference type="GO" id="GO:0043916">
    <property type="term" value="F:DNA-7-methylguanine glycosylase activity"/>
    <property type="evidence" value="ECO:0007669"/>
    <property type="project" value="TreeGrafter"/>
</dbReference>
<dbReference type="GO" id="GO:0006307">
    <property type="term" value="P:DNA alkylation repair"/>
    <property type="evidence" value="ECO:0007669"/>
    <property type="project" value="TreeGrafter"/>
</dbReference>
<evidence type="ECO:0000256" key="4">
    <source>
        <dbReference type="ARBA" id="ARBA00023204"/>
    </source>
</evidence>
<feature type="domain" description="HhH-GPD" evidence="5">
    <location>
        <begin position="43"/>
        <end position="195"/>
    </location>
</feature>
<dbReference type="Gene3D" id="1.10.340.30">
    <property type="entry name" value="Hypothetical protein, domain 2"/>
    <property type="match status" value="1"/>
</dbReference>
<dbReference type="PANTHER" id="PTHR43003:SF5">
    <property type="entry name" value="DNA-3-METHYLADENINE GLYCOSYLASE"/>
    <property type="match status" value="1"/>
</dbReference>
<evidence type="ECO:0000313" key="6">
    <source>
        <dbReference type="EMBL" id="SHI50407.1"/>
    </source>
</evidence>
<keyword evidence="4" id="KW-0234">DNA repair</keyword>
<keyword evidence="7" id="KW-1185">Reference proteome</keyword>
<proteinExistence type="predicted"/>